<dbReference type="SUPFAM" id="SSF53300">
    <property type="entry name" value="vWA-like"/>
    <property type="match status" value="1"/>
</dbReference>
<dbReference type="Proteomes" id="UP000887540">
    <property type="component" value="Unplaced"/>
</dbReference>
<feature type="domain" description="VWFA" evidence="1">
    <location>
        <begin position="31"/>
        <end position="155"/>
    </location>
</feature>
<evidence type="ECO:0000313" key="3">
    <source>
        <dbReference type="WBParaSite" id="ACRNAN_scaffold231.g8076.t1"/>
    </source>
</evidence>
<organism evidence="2 3">
    <name type="scientific">Acrobeloides nanus</name>
    <dbReference type="NCBI Taxonomy" id="290746"/>
    <lineage>
        <taxon>Eukaryota</taxon>
        <taxon>Metazoa</taxon>
        <taxon>Ecdysozoa</taxon>
        <taxon>Nematoda</taxon>
        <taxon>Chromadorea</taxon>
        <taxon>Rhabditida</taxon>
        <taxon>Tylenchina</taxon>
        <taxon>Cephalobomorpha</taxon>
        <taxon>Cephaloboidea</taxon>
        <taxon>Cephalobidae</taxon>
        <taxon>Acrobeloides</taxon>
    </lineage>
</organism>
<dbReference type="PANTHER" id="PTHR31024:SF3">
    <property type="entry name" value="C-TYPE LECTIN-RELATED"/>
    <property type="match status" value="1"/>
</dbReference>
<keyword evidence="2" id="KW-1185">Reference proteome</keyword>
<dbReference type="InterPro" id="IPR002035">
    <property type="entry name" value="VWF_A"/>
</dbReference>
<reference evidence="3" key="1">
    <citation type="submission" date="2022-11" db="UniProtKB">
        <authorList>
            <consortium name="WormBaseParasite"/>
        </authorList>
    </citation>
    <scope>IDENTIFICATION</scope>
</reference>
<dbReference type="InterPro" id="IPR036465">
    <property type="entry name" value="vWFA_dom_sf"/>
</dbReference>
<dbReference type="WBParaSite" id="ACRNAN_scaffold231.g8076.t1">
    <property type="protein sequence ID" value="ACRNAN_scaffold231.g8076.t1"/>
    <property type="gene ID" value="ACRNAN_scaffold231.g8076"/>
</dbReference>
<sequence length="155" mass="16818">MELVFGRVDQSSGKLSGPIPCSNNASEAWADVVFMIDNSVNMGSSNLRKINTLANIVMSKFPIGTNPNITQGVHNTRVAVITYNYKATTVAGFNDINNVYDLNKVLNGIEVSDKKEANLYDAILQSTFLLPLCNAAFCDSTARPRVLLIFAAANK</sequence>
<protein>
    <submittedName>
        <fullName evidence="3">VWFA domain-containing protein</fullName>
    </submittedName>
</protein>
<dbReference type="PROSITE" id="PS50234">
    <property type="entry name" value="VWFA"/>
    <property type="match status" value="1"/>
</dbReference>
<name>A0A914DD81_9BILA</name>
<dbReference type="AlphaFoldDB" id="A0A914DD81"/>
<proteinExistence type="predicted"/>
<dbReference type="Gene3D" id="3.40.50.410">
    <property type="entry name" value="von Willebrand factor, type A domain"/>
    <property type="match status" value="1"/>
</dbReference>
<evidence type="ECO:0000259" key="1">
    <source>
        <dbReference type="PROSITE" id="PS50234"/>
    </source>
</evidence>
<accession>A0A914DD81</accession>
<evidence type="ECO:0000313" key="2">
    <source>
        <dbReference type="Proteomes" id="UP000887540"/>
    </source>
</evidence>
<dbReference type="PANTHER" id="PTHR31024">
    <property type="entry name" value="C-TYPE LECTIN"/>
    <property type="match status" value="1"/>
</dbReference>
<dbReference type="Pfam" id="PF00092">
    <property type="entry name" value="VWA"/>
    <property type="match status" value="1"/>
</dbReference>